<keyword evidence="1" id="KW-0812">Transmembrane</keyword>
<dbReference type="EMBL" id="AP008230">
    <property type="protein sequence ID" value="BAE86552.1"/>
    <property type="molecule type" value="Genomic_DNA"/>
</dbReference>
<dbReference type="AlphaFoldDB" id="Q24N40"/>
<evidence type="ECO:0000313" key="3">
    <source>
        <dbReference type="Proteomes" id="UP000001946"/>
    </source>
</evidence>
<reference evidence="2 3" key="1">
    <citation type="journal article" date="2006" name="J. Bacteriol.">
        <title>Complete genome sequence of the dehalorespiring bacterium Desulfitobacterium hafniense Y51 and comparison with Dehalococcoides ethenogenes 195.</title>
        <authorList>
            <person name="Nonaka H."/>
            <person name="Keresztes G."/>
            <person name="Shinoda Y."/>
            <person name="Ikenaga Y."/>
            <person name="Abe M."/>
            <person name="Naito K."/>
            <person name="Inatomi K."/>
            <person name="Furukawa K."/>
            <person name="Inui M."/>
            <person name="Yukawa H."/>
        </authorList>
    </citation>
    <scope>NUCLEOTIDE SEQUENCE [LARGE SCALE GENOMIC DNA]</scope>
    <source>
        <strain evidence="2 3">Y51</strain>
    </source>
</reference>
<gene>
    <name evidence="2" type="ordered locus">DSY4763</name>
</gene>
<feature type="transmembrane region" description="Helical" evidence="1">
    <location>
        <begin position="123"/>
        <end position="147"/>
    </location>
</feature>
<protein>
    <recommendedName>
        <fullName evidence="4">DUF2798 domain-containing protein</fullName>
    </recommendedName>
</protein>
<name>Q24N40_DESHY</name>
<proteinExistence type="predicted"/>
<dbReference type="HOGENOM" id="CLU_1545149_0_0_9"/>
<dbReference type="KEGG" id="dsy:DSY4763"/>
<keyword evidence="1" id="KW-0472">Membrane</keyword>
<keyword evidence="1" id="KW-1133">Transmembrane helix</keyword>
<evidence type="ECO:0000256" key="1">
    <source>
        <dbReference type="SAM" id="Phobius"/>
    </source>
</evidence>
<sequence>MPLRFKLIMGFFMSFTVGAVMSIYMMLLNGAPLIPIPLLIMIGIATLIGCLVCWILPVIPLADKFAASFGAERGKPAWTVLQSLILATVLTIFVSCGMTAYATGFSTFPNGGPSFVMRWLSPIPSVFGIAYVATLLMMPLGAALASIGLKKPPVHPKTAGAPDSGHPGGIRSS</sequence>
<keyword evidence="3" id="KW-1185">Reference proteome</keyword>
<feature type="transmembrane region" description="Helical" evidence="1">
    <location>
        <begin position="7"/>
        <end position="27"/>
    </location>
</feature>
<dbReference type="STRING" id="138119.DSY4763"/>
<accession>Q24N40</accession>
<dbReference type="RefSeq" id="WP_011462104.1">
    <property type="nucleotide sequence ID" value="NC_007907.1"/>
</dbReference>
<evidence type="ECO:0000313" key="2">
    <source>
        <dbReference type="EMBL" id="BAE86552.1"/>
    </source>
</evidence>
<feature type="transmembrane region" description="Helical" evidence="1">
    <location>
        <begin position="33"/>
        <end position="59"/>
    </location>
</feature>
<feature type="transmembrane region" description="Helical" evidence="1">
    <location>
        <begin position="80"/>
        <end position="103"/>
    </location>
</feature>
<evidence type="ECO:0008006" key="4">
    <source>
        <dbReference type="Google" id="ProtNLM"/>
    </source>
</evidence>
<organism evidence="2 3">
    <name type="scientific">Desulfitobacterium hafniense (strain Y51)</name>
    <dbReference type="NCBI Taxonomy" id="138119"/>
    <lineage>
        <taxon>Bacteria</taxon>
        <taxon>Bacillati</taxon>
        <taxon>Bacillota</taxon>
        <taxon>Clostridia</taxon>
        <taxon>Eubacteriales</taxon>
        <taxon>Desulfitobacteriaceae</taxon>
        <taxon>Desulfitobacterium</taxon>
    </lineage>
</organism>
<dbReference type="Proteomes" id="UP000001946">
    <property type="component" value="Chromosome"/>
</dbReference>